<feature type="domain" description="Glutamine amidotransferase type-2" evidence="16">
    <location>
        <begin position="10"/>
        <end position="400"/>
    </location>
</feature>
<dbReference type="Gene3D" id="3.60.20.10">
    <property type="entry name" value="Glutamine Phosphoribosylpyrophosphate, subunit 1, domain 1"/>
    <property type="match status" value="1"/>
</dbReference>
<keyword evidence="9" id="KW-0560">Oxidoreductase</keyword>
<comment type="pathway">
    <text evidence="14">Amino-acid biosynthesis.</text>
</comment>
<dbReference type="GO" id="GO:0006537">
    <property type="term" value="P:glutamate biosynthetic process"/>
    <property type="evidence" value="ECO:0007669"/>
    <property type="project" value="UniProtKB-KW"/>
</dbReference>
<organism evidence="17">
    <name type="scientific">Candidatus Actinomarina minuta</name>
    <dbReference type="NCBI Taxonomy" id="1389454"/>
    <lineage>
        <taxon>Bacteria</taxon>
        <taxon>Bacillati</taxon>
        <taxon>Actinomycetota</taxon>
        <taxon>Actinomycetes</taxon>
        <taxon>Candidatus Actinomarinidae</taxon>
        <taxon>Candidatus Actinomarinales</taxon>
        <taxon>Candidatus Actinomarineae</taxon>
        <taxon>Candidatus Actinomarinaceae</taxon>
        <taxon>Candidatus Actinomarina</taxon>
    </lineage>
</organism>
<comment type="cofactor">
    <cofactor evidence="1">
        <name>FMN</name>
        <dbReference type="ChEBI" id="CHEBI:58210"/>
    </cofactor>
</comment>
<dbReference type="InterPro" id="IPR002932">
    <property type="entry name" value="Glu_synthdom"/>
</dbReference>
<dbReference type="GO" id="GO:0051538">
    <property type="term" value="F:3 iron, 4 sulfur cluster binding"/>
    <property type="evidence" value="ECO:0007669"/>
    <property type="project" value="UniProtKB-KW"/>
</dbReference>
<dbReference type="CDD" id="cd02808">
    <property type="entry name" value="GltS_FMN"/>
    <property type="match status" value="1"/>
</dbReference>
<evidence type="ECO:0000256" key="12">
    <source>
        <dbReference type="ARBA" id="ARBA00023164"/>
    </source>
</evidence>
<dbReference type="SUPFAM" id="SSF51395">
    <property type="entry name" value="FMN-linked oxidoreductases"/>
    <property type="match status" value="1"/>
</dbReference>
<reference evidence="17" key="1">
    <citation type="journal article" date="2013" name="Sci. Rep.">
        <title>Metagenomics uncovers a new group of low GC and ultra-small marine Actinobacteria.</title>
        <authorList>
            <person name="Ghai R."/>
            <person name="Mizuno C.M."/>
            <person name="Picazo A."/>
            <person name="Camacho A."/>
            <person name="Rodriguez-Valera F."/>
        </authorList>
    </citation>
    <scope>NUCLEOTIDE SEQUENCE</scope>
</reference>
<accession>S5DPC9</accession>
<keyword evidence="8" id="KW-0315">Glutamine amidotransferase</keyword>
<keyword evidence="7" id="KW-0479">Metal-binding</keyword>
<sequence>MFDFSEKDSCGVGFIASRNIPPTHGMTLKVLECLANLDHRGAKFADGTGDGAGVLTEIPFELIRAELEELDIDHDSNKKIGIISCFFDPKNVDESIELINNELQIFEIKQLYWRKVPTDKQILGTLARESKPSIYQGIVSAENESAKDFEKKLYLFRKTLERKIAEIDFLNIHINSCSSKTVVYKGLFTAKQTADFYWDLRNPLYKTRFGIFHQRFSTNTSSTWDKAQPFRMLAHNGEINTIQSNFSWMKAREVDATSTYWKEEIEDIKPFIDESISDSGQLDNAIELLVRSGRTLAHSQEMLIPSAWENNPRFSNKQKAFYQYHSYLTEPWDGPAAIVASDGKDIIAGLDRSGLRPMRWMVSDRYVLAASEVGICPSVEAGAYKTAQLEPGQTIRYRISNDELLDESQVITKLSDKNPYIDWVNSKPLVVDETFSEEKDSGINVDQLSSFYDFTPEEERLILLPMMRGDIPTGSMGNDTSLAVMSSSNPRLSRYFHQLFAQVTNPPIDPIRERFVMSTKTYLGKRGSILKETAQQANLITLDSPILSGASYDALTKGKLLKNKTAIISTSFHKEENSLEEALEIVCEKVKLEITENKKSVIIFSDRDIQKGESVIPSLMVIGRVHHYLIDSGIRLKASLVSISGEIRDSHDVACHIAYGASAVWPYLALEKVRQIALENENLDTTVEQAQENYRSSLNKGLLKIMSKMGICTISSYRGSELYEIIGLNKELVNKVFKYSKTRTEGYGFQYFYDNLKIYDEVDTTNNLEGIGGFYKHKKNAETHVTSPKTVLKLQKAVRSGDLSEWHNYLETLEDRDDVQLRDLFSLPETINNNKLLEDDSLKSIFKKFTVSSMSLGALSEEAHQALAIAINQIGGKSGSGEGGEDPLRYNTEKNSKIKQIASGRFGVTPDYLGSAEEFQIKMAQGSKPGEGGQLPGFKVDKHIAKLRHTVEGVTLISPPPHHDIYSIEDLAQLIYDLKTFNPDNPVSVKLVSEPGVGTVAVGVAKAGADIITIAGSDGGTGASPWISIKHAGSPWELGLSETHQALVKNNMRHKVLIEVDGGLRSAKDVIVGTILGADRFGFGTLPLLALGCKMVRQCHENTCPVGIATQDENLRAKFPGAPEQVVQLFRFIANDVISYLDKFGVDSVEDLLGRADLLGLKISNSDLSKSLHKILMNFSVEEKHPGFIRHSEGRLSRRITSEVIKFVESGEKSFLQYPIANEDRSIGARLSGEITLRQLSKKIIEHPTTISLSGAAGQSFGAFIRDGINLKLTGNANDYVAKGMGGGSVTIIPQGKKMQGDYHAAGNTILYGATGGQLFIAGTVGQRFGVRNSGAIGVVEGCSAHGAEYMTGGTLVILGKIGFNFAAGMTGGKAIVLNTQKNFKQYISETAPDYKKMTDIDKLELKTLLEIHVEKTNSEKAQKILSKFDNWDNMFSVFGGIAEVERESIELTPENVKALD</sequence>
<evidence type="ECO:0000256" key="10">
    <source>
        <dbReference type="ARBA" id="ARBA00023004"/>
    </source>
</evidence>
<dbReference type="Gene3D" id="3.20.20.70">
    <property type="entry name" value="Aldolase class I"/>
    <property type="match status" value="2"/>
</dbReference>
<proteinExistence type="inferred from homology"/>
<evidence type="ECO:0000256" key="11">
    <source>
        <dbReference type="ARBA" id="ARBA00023014"/>
    </source>
</evidence>
<evidence type="ECO:0000256" key="15">
    <source>
        <dbReference type="SAM" id="Coils"/>
    </source>
</evidence>
<keyword evidence="4" id="KW-0028">Amino-acid biosynthesis</keyword>
<dbReference type="CDD" id="cd00713">
    <property type="entry name" value="GltS"/>
    <property type="match status" value="1"/>
</dbReference>
<dbReference type="PANTHER" id="PTHR11938">
    <property type="entry name" value="FAD NADPH DEHYDROGENASE/OXIDOREDUCTASE"/>
    <property type="match status" value="1"/>
</dbReference>
<evidence type="ECO:0000256" key="3">
    <source>
        <dbReference type="ARBA" id="ARBA00009716"/>
    </source>
</evidence>
<dbReference type="Gene3D" id="2.160.20.60">
    <property type="entry name" value="Glutamate synthase, alpha subunit, C-terminal domain"/>
    <property type="match status" value="1"/>
</dbReference>
<dbReference type="EMBL" id="KC811131">
    <property type="protein sequence ID" value="AGQ19418.1"/>
    <property type="molecule type" value="Genomic_DNA"/>
</dbReference>
<evidence type="ECO:0000256" key="4">
    <source>
        <dbReference type="ARBA" id="ARBA00022605"/>
    </source>
</evidence>
<dbReference type="InterPro" id="IPR017932">
    <property type="entry name" value="GATase_2_dom"/>
</dbReference>
<dbReference type="PROSITE" id="PS51278">
    <property type="entry name" value="GATASE_TYPE_2"/>
    <property type="match status" value="1"/>
</dbReference>
<evidence type="ECO:0000259" key="16">
    <source>
        <dbReference type="PROSITE" id="PS51278"/>
    </source>
</evidence>
<dbReference type="InterPro" id="IPR006982">
    <property type="entry name" value="Glu_synth_centr_N"/>
</dbReference>
<dbReference type="Pfam" id="PF01493">
    <property type="entry name" value="GXGXG"/>
    <property type="match status" value="1"/>
</dbReference>
<dbReference type="GO" id="GO:0046872">
    <property type="term" value="F:metal ion binding"/>
    <property type="evidence" value="ECO:0007669"/>
    <property type="project" value="UniProtKB-KW"/>
</dbReference>
<dbReference type="InterPro" id="IPR050711">
    <property type="entry name" value="ET-N_metabolism_enzyme"/>
</dbReference>
<evidence type="ECO:0000256" key="14">
    <source>
        <dbReference type="ARBA" id="ARBA00029440"/>
    </source>
</evidence>
<evidence type="ECO:0000313" key="17">
    <source>
        <dbReference type="EMBL" id="AGQ19418.1"/>
    </source>
</evidence>
<keyword evidence="6" id="KW-0288">FMN</keyword>
<evidence type="ECO:0000256" key="1">
    <source>
        <dbReference type="ARBA" id="ARBA00001917"/>
    </source>
</evidence>
<keyword evidence="11" id="KW-0411">Iron-sulfur</keyword>
<keyword evidence="5" id="KW-0285">Flavoprotein</keyword>
<keyword evidence="12" id="KW-0314">Glutamate biosynthesis</keyword>
<dbReference type="SUPFAM" id="SSF56235">
    <property type="entry name" value="N-terminal nucleophile aminohydrolases (Ntn hydrolases)"/>
    <property type="match status" value="1"/>
</dbReference>
<dbReference type="SUPFAM" id="SSF69336">
    <property type="entry name" value="Alpha subunit of glutamate synthase, C-terminal domain"/>
    <property type="match status" value="1"/>
</dbReference>
<comment type="cofactor">
    <cofactor evidence="2">
        <name>[3Fe-4S] cluster</name>
        <dbReference type="ChEBI" id="CHEBI:21137"/>
    </cofactor>
</comment>
<comment type="similarity">
    <text evidence="3">Belongs to the glutamate synthase family.</text>
</comment>
<dbReference type="GO" id="GO:0019676">
    <property type="term" value="P:ammonia assimilation cycle"/>
    <property type="evidence" value="ECO:0007669"/>
    <property type="project" value="TreeGrafter"/>
</dbReference>
<dbReference type="Pfam" id="PF00310">
    <property type="entry name" value="GATase_2"/>
    <property type="match status" value="1"/>
</dbReference>
<keyword evidence="15" id="KW-0175">Coiled coil</keyword>
<dbReference type="InterPro" id="IPR002489">
    <property type="entry name" value="Glu_synth_asu_C"/>
</dbReference>
<dbReference type="Pfam" id="PF04898">
    <property type="entry name" value="Glu_syn_central"/>
    <property type="match status" value="1"/>
</dbReference>
<evidence type="ECO:0000256" key="2">
    <source>
        <dbReference type="ARBA" id="ARBA00001927"/>
    </source>
</evidence>
<protein>
    <submittedName>
        <fullName evidence="17">MedDCM-OCT-S36-C39-cds22</fullName>
    </submittedName>
</protein>
<keyword evidence="10" id="KW-0408">Iron</keyword>
<name>S5DPC9_9ACTN</name>
<keyword evidence="13" id="KW-0003">3Fe-4S</keyword>
<dbReference type="GO" id="GO:0015930">
    <property type="term" value="F:glutamate synthase activity"/>
    <property type="evidence" value="ECO:0007669"/>
    <property type="project" value="InterPro"/>
</dbReference>
<evidence type="ECO:0000256" key="9">
    <source>
        <dbReference type="ARBA" id="ARBA00023002"/>
    </source>
</evidence>
<dbReference type="InterPro" id="IPR013785">
    <property type="entry name" value="Aldolase_TIM"/>
</dbReference>
<evidence type="ECO:0000256" key="7">
    <source>
        <dbReference type="ARBA" id="ARBA00022723"/>
    </source>
</evidence>
<evidence type="ECO:0000256" key="6">
    <source>
        <dbReference type="ARBA" id="ARBA00022643"/>
    </source>
</evidence>
<dbReference type="InterPro" id="IPR036485">
    <property type="entry name" value="Glu_synth_asu_C_sf"/>
</dbReference>
<dbReference type="NCBIfam" id="NF008730">
    <property type="entry name" value="PRK11750.1"/>
    <property type="match status" value="1"/>
</dbReference>
<evidence type="ECO:0000256" key="5">
    <source>
        <dbReference type="ARBA" id="ARBA00022630"/>
    </source>
</evidence>
<dbReference type="InterPro" id="IPR029055">
    <property type="entry name" value="Ntn_hydrolases_N"/>
</dbReference>
<evidence type="ECO:0000256" key="13">
    <source>
        <dbReference type="ARBA" id="ARBA00023291"/>
    </source>
</evidence>
<dbReference type="PANTHER" id="PTHR11938:SF133">
    <property type="entry name" value="GLUTAMATE SYNTHASE (NADH)"/>
    <property type="match status" value="1"/>
</dbReference>
<evidence type="ECO:0000256" key="8">
    <source>
        <dbReference type="ARBA" id="ARBA00022962"/>
    </source>
</evidence>
<dbReference type="Pfam" id="PF01645">
    <property type="entry name" value="Glu_synthase"/>
    <property type="match status" value="1"/>
</dbReference>
<feature type="coiled-coil region" evidence="15">
    <location>
        <begin position="673"/>
        <end position="700"/>
    </location>
</feature>